<dbReference type="PANTHER" id="PTHR20959">
    <property type="entry name" value="TRANSPORT AND GOLGI ORGANIZATION PROTEIN 6 FAMILY MEMBER"/>
    <property type="match status" value="1"/>
</dbReference>
<evidence type="ECO:0000259" key="4">
    <source>
        <dbReference type="Pfam" id="PF10363"/>
    </source>
</evidence>
<evidence type="ECO:0000313" key="6">
    <source>
        <dbReference type="Proteomes" id="UP000829685"/>
    </source>
</evidence>
<evidence type="ECO:0000259" key="3">
    <source>
        <dbReference type="Pfam" id="PF10304"/>
    </source>
</evidence>
<sequence length="901" mass="98630">MSNSLGTQASLLSAIEAAGTKAFNPSSDESSRAEVQREFGALISRAGTTSLISTLNALIKPDRVPRWLRLRLMDILTLLPQRPDGVRATLEFVFTTHPSNAVKSSEAAGPQKQGANITMEALKMATSILATPPLDIPAEQWFPGIAPQLISLLDGADGADLVKVASYVIGFGILGRRQFGAPGTAGWRAFAEPMLSAINPALSSEKRAGETMVFTSGSDEVVDLQRETTLIQPDDLALALKRLTSLLNSHPNPGLTTRLLSPLMKPLWALGSWPGIEADRDSRFCSPAKSLLSIYLKISGNEERYISIIKYLLYTGDRISDNASWVYRSTGSQIEVKKLRSSATETPMELAWSQMDSKISAFVELLKTSATEADTSKVFLTLFHRFFEVEGASQGILFAVEEKADEDPMNRIVEAKVLQGMIDTIPDKLVADSKGMLELAGQVLGKFEAPSETNESVPVALSLLNIVITAPSFQKTDVDSSLLHSVETSLESISNSGQPDISQTARNLRLLLKYRDEVEDPSERPLAPSDRQIEDRKTYSLALSYITQADSPPPVRSEGLNLISGLIKSNSPILDIQGVLVLLSSLLGEDDDYINLRVMKLFVQLAEKHPKSVLKELLDNYVDANEKATVDTRLRFGEAILQVIQRLGTTFMGEAALQVGESMLSVAGRRGHRPRTEAKQIRDERERERKQKAAEKAWGGDVPDLSEVVDKPGEQTQEEKARDEILAQILQGWESKRGSEDLRMRASALSIFLAGLETNITGLGAPLVEASVDLCISILTMEPEMEKAILRRAAIVLILTFVTALADAREQGRRLGFGLTDASREDILRILEYVAGTDNDGMVQQHARDVAESLRNWQMTSMLPEARDPPPGLASIAGLDLNRPSLPSMEPSVRPRIEEIE</sequence>
<accession>A0A9P9WCZ0</accession>
<dbReference type="Pfam" id="PF10363">
    <property type="entry name" value="RTP1_C1"/>
    <property type="match status" value="1"/>
</dbReference>
<dbReference type="InterPro" id="IPR019451">
    <property type="entry name" value="Rtp1_C1"/>
</dbReference>
<comment type="caution">
    <text evidence="5">The sequence shown here is derived from an EMBL/GenBank/DDBJ whole genome shotgun (WGS) entry which is preliminary data.</text>
</comment>
<proteinExistence type="inferred from homology"/>
<dbReference type="EMBL" id="JAFIMR010000038">
    <property type="protein sequence ID" value="KAI1857930.1"/>
    <property type="molecule type" value="Genomic_DNA"/>
</dbReference>
<keyword evidence="6" id="KW-1185">Reference proteome</keyword>
<feature type="compositionally biased region" description="Basic and acidic residues" evidence="2">
    <location>
        <begin position="674"/>
        <end position="695"/>
    </location>
</feature>
<evidence type="ECO:0000313" key="5">
    <source>
        <dbReference type="EMBL" id="KAI1857930.1"/>
    </source>
</evidence>
<feature type="region of interest" description="Disordered" evidence="2">
    <location>
        <begin position="668"/>
        <end position="698"/>
    </location>
</feature>
<dbReference type="GO" id="GO:0009306">
    <property type="term" value="P:protein secretion"/>
    <property type="evidence" value="ECO:0007669"/>
    <property type="project" value="TreeGrafter"/>
</dbReference>
<evidence type="ECO:0000256" key="1">
    <source>
        <dbReference type="ARBA" id="ARBA00005724"/>
    </source>
</evidence>
<dbReference type="Pfam" id="PF10304">
    <property type="entry name" value="RTP1_C2"/>
    <property type="match status" value="1"/>
</dbReference>
<comment type="similarity">
    <text evidence="1">Belongs to the Tango6 family.</text>
</comment>
<dbReference type="Proteomes" id="UP000829685">
    <property type="component" value="Unassembled WGS sequence"/>
</dbReference>
<feature type="domain" description="RNA polymerase II assembly factor Rtp1 C-terminal" evidence="4">
    <location>
        <begin position="549"/>
        <end position="649"/>
    </location>
</feature>
<dbReference type="InterPro" id="IPR039600">
    <property type="entry name" value="TANGO6/Rtp1"/>
</dbReference>
<evidence type="ECO:0008006" key="7">
    <source>
        <dbReference type="Google" id="ProtNLM"/>
    </source>
</evidence>
<feature type="domain" description="RNA polymerase II assembly factor Rtp1 C-terminal" evidence="3">
    <location>
        <begin position="824"/>
        <end position="854"/>
    </location>
</feature>
<organism evidence="5 6">
    <name type="scientific">Neoarthrinium moseri</name>
    <dbReference type="NCBI Taxonomy" id="1658444"/>
    <lineage>
        <taxon>Eukaryota</taxon>
        <taxon>Fungi</taxon>
        <taxon>Dikarya</taxon>
        <taxon>Ascomycota</taxon>
        <taxon>Pezizomycotina</taxon>
        <taxon>Sordariomycetes</taxon>
        <taxon>Xylariomycetidae</taxon>
        <taxon>Amphisphaeriales</taxon>
        <taxon>Apiosporaceae</taxon>
        <taxon>Neoarthrinium</taxon>
    </lineage>
</organism>
<protein>
    <recommendedName>
        <fullName evidence="7">Protein required for cell viability</fullName>
    </recommendedName>
</protein>
<dbReference type="InterPro" id="IPR019414">
    <property type="entry name" value="Rtp1_C2"/>
</dbReference>
<feature type="region of interest" description="Disordered" evidence="2">
    <location>
        <begin position="880"/>
        <end position="901"/>
    </location>
</feature>
<dbReference type="InterPro" id="IPR016024">
    <property type="entry name" value="ARM-type_fold"/>
</dbReference>
<dbReference type="PANTHER" id="PTHR20959:SF1">
    <property type="entry name" value="TRANSPORT AND GOLGI ORGANIZATION PROTEIN 6 HOMOLOG"/>
    <property type="match status" value="1"/>
</dbReference>
<reference evidence="5" key="1">
    <citation type="submission" date="2021-03" db="EMBL/GenBank/DDBJ databases">
        <title>Revisited historic fungal species revealed as producer of novel bioactive compounds through whole genome sequencing and comparative genomics.</title>
        <authorList>
            <person name="Vignolle G.A."/>
            <person name="Hochenegger N."/>
            <person name="Mach R.L."/>
            <person name="Mach-Aigner A.R."/>
            <person name="Javad Rahimi M."/>
            <person name="Salim K.A."/>
            <person name="Chan C.M."/>
            <person name="Lim L.B.L."/>
            <person name="Cai F."/>
            <person name="Druzhinina I.S."/>
            <person name="U'Ren J.M."/>
            <person name="Derntl C."/>
        </authorList>
    </citation>
    <scope>NUCLEOTIDE SEQUENCE</scope>
    <source>
        <strain evidence="5">TUCIM 5799</strain>
    </source>
</reference>
<dbReference type="SUPFAM" id="SSF48371">
    <property type="entry name" value="ARM repeat"/>
    <property type="match status" value="1"/>
</dbReference>
<gene>
    <name evidence="5" type="ORF">JX265_010960</name>
</gene>
<name>A0A9P9WCZ0_9PEZI</name>
<dbReference type="AlphaFoldDB" id="A0A9P9WCZ0"/>
<evidence type="ECO:0000256" key="2">
    <source>
        <dbReference type="SAM" id="MobiDB-lite"/>
    </source>
</evidence>